<sequence>MSSGTSKAADVSNKPKKPPACDYCKARRVLCHPQPDGRPCPRCAEKDVQCTTTPSVRRKRRPQHEVVAAKEMAAARSNEKGNRKESKTRAMVLATSRPQSQDTGFTTLFAGLPRVIDNTAASSRPELHLPTQLIQDLFDDFVHTTFHFLPIIPYDRLRASLAGCGWQPASLAPQDCVLVYCIFAVTSFISTHPFIVGPEPLPPECTNILTTIHQTKTIRKDLRDIGRRREGMCQLLRAEALRQAQIEGIAVWVSPENAASCCLLATLENQNEGPSSYDAAFAWQTRALAESWYRQPQPPIPIFGTTQLSVQWSGFLMVGTISALNSDRSASFTAHDEHLICGHDQLSLEKLALVLSRGCDRLQFSGSYFIFVMFQITRHARKVYETVSGPYARGHPCDLQVVKRCFTSLSLLHDVCDAYNTHGLLLSRQSQSQSQSFLILSFVGLVQIGWSNLSLYFYRTIKAMWEEDLYTATPDGTIDDGTTQVDCYESGSGADGPGHAYERATCSSMRAELASIFLHARALACKAAIEFSKMIEEFFTVSRLAHLKILGGDMKKWVEFLIEVTNAGSMSPSEGIQTLERLRDGLKIAGFVWADYTDFVEVIDSHISALRAGSAIPQVPAQNPYPNPNSYNPHSSPLSHSDSHYVPQSIPQSGIAPTENSTHNPYPNLNPTNHHSIPHSNFPYTPSAGAPPLPPPPPPPPLPPLPVVGLESGISPYDPLFSGYTYGQSSNFDATFEDNPQVTNAAEQYQNYDGTGSNNW</sequence>
<protein>
    <recommendedName>
        <fullName evidence="2">Zn(2)-C6 fungal-type domain-containing protein</fullName>
    </recommendedName>
</protein>
<dbReference type="Gene3D" id="4.10.240.10">
    <property type="entry name" value="Zn(2)-C6 fungal-type DNA-binding domain"/>
    <property type="match status" value="1"/>
</dbReference>
<dbReference type="SUPFAM" id="SSF57701">
    <property type="entry name" value="Zn2/Cys6 DNA-binding domain"/>
    <property type="match status" value="1"/>
</dbReference>
<dbReference type="Proteomes" id="UP000559256">
    <property type="component" value="Unassembled WGS sequence"/>
</dbReference>
<evidence type="ECO:0000256" key="1">
    <source>
        <dbReference type="SAM" id="MobiDB-lite"/>
    </source>
</evidence>
<dbReference type="EMBL" id="JAACJM010000021">
    <property type="protein sequence ID" value="KAF5366841.1"/>
    <property type="molecule type" value="Genomic_DNA"/>
</dbReference>
<feature type="compositionally biased region" description="Pro residues" evidence="1">
    <location>
        <begin position="689"/>
        <end position="704"/>
    </location>
</feature>
<organism evidence="3 4">
    <name type="scientific">Tetrapyrgos nigripes</name>
    <dbReference type="NCBI Taxonomy" id="182062"/>
    <lineage>
        <taxon>Eukaryota</taxon>
        <taxon>Fungi</taxon>
        <taxon>Dikarya</taxon>
        <taxon>Basidiomycota</taxon>
        <taxon>Agaricomycotina</taxon>
        <taxon>Agaricomycetes</taxon>
        <taxon>Agaricomycetidae</taxon>
        <taxon>Agaricales</taxon>
        <taxon>Marasmiineae</taxon>
        <taxon>Marasmiaceae</taxon>
        <taxon>Tetrapyrgos</taxon>
    </lineage>
</organism>
<feature type="domain" description="Zn(2)-C6 fungal-type" evidence="2">
    <location>
        <begin position="20"/>
        <end position="52"/>
    </location>
</feature>
<evidence type="ECO:0000259" key="2">
    <source>
        <dbReference type="PROSITE" id="PS50048"/>
    </source>
</evidence>
<dbReference type="InterPro" id="IPR001138">
    <property type="entry name" value="Zn2Cys6_DnaBD"/>
</dbReference>
<dbReference type="PROSITE" id="PS50048">
    <property type="entry name" value="ZN2_CY6_FUNGAL_2"/>
    <property type="match status" value="1"/>
</dbReference>
<dbReference type="InterPro" id="IPR036864">
    <property type="entry name" value="Zn2-C6_fun-type_DNA-bd_sf"/>
</dbReference>
<evidence type="ECO:0000313" key="3">
    <source>
        <dbReference type="EMBL" id="KAF5366841.1"/>
    </source>
</evidence>
<feature type="compositionally biased region" description="Low complexity" evidence="1">
    <location>
        <begin position="628"/>
        <end position="640"/>
    </location>
</feature>
<dbReference type="AlphaFoldDB" id="A0A8H5GKP8"/>
<dbReference type="GO" id="GO:0000981">
    <property type="term" value="F:DNA-binding transcription factor activity, RNA polymerase II-specific"/>
    <property type="evidence" value="ECO:0007669"/>
    <property type="project" value="InterPro"/>
</dbReference>
<accession>A0A8H5GKP8</accession>
<feature type="region of interest" description="Disordered" evidence="1">
    <location>
        <begin position="1"/>
        <end position="21"/>
    </location>
</feature>
<gene>
    <name evidence="3" type="ORF">D9758_006512</name>
</gene>
<dbReference type="OrthoDB" id="2944468at2759"/>
<name>A0A8H5GKP8_9AGAR</name>
<proteinExistence type="predicted"/>
<evidence type="ECO:0000313" key="4">
    <source>
        <dbReference type="Proteomes" id="UP000559256"/>
    </source>
</evidence>
<dbReference type="PROSITE" id="PS00463">
    <property type="entry name" value="ZN2_CY6_FUNGAL_1"/>
    <property type="match status" value="1"/>
</dbReference>
<dbReference type="GO" id="GO:0008270">
    <property type="term" value="F:zinc ion binding"/>
    <property type="evidence" value="ECO:0007669"/>
    <property type="project" value="InterPro"/>
</dbReference>
<dbReference type="CDD" id="cd00067">
    <property type="entry name" value="GAL4"/>
    <property type="match status" value="1"/>
</dbReference>
<reference evidence="3 4" key="1">
    <citation type="journal article" date="2020" name="ISME J.">
        <title>Uncovering the hidden diversity of litter-decomposition mechanisms in mushroom-forming fungi.</title>
        <authorList>
            <person name="Floudas D."/>
            <person name="Bentzer J."/>
            <person name="Ahren D."/>
            <person name="Johansson T."/>
            <person name="Persson P."/>
            <person name="Tunlid A."/>
        </authorList>
    </citation>
    <scope>NUCLEOTIDE SEQUENCE [LARGE SCALE GENOMIC DNA]</scope>
    <source>
        <strain evidence="3 4">CBS 291.85</strain>
    </source>
</reference>
<keyword evidence="4" id="KW-1185">Reference proteome</keyword>
<feature type="region of interest" description="Disordered" evidence="1">
    <location>
        <begin position="619"/>
        <end position="704"/>
    </location>
</feature>
<comment type="caution">
    <text evidence="3">The sequence shown here is derived from an EMBL/GenBank/DDBJ whole genome shotgun (WGS) entry which is preliminary data.</text>
</comment>
<feature type="compositionally biased region" description="Polar residues" evidence="1">
    <location>
        <begin position="658"/>
        <end position="684"/>
    </location>
</feature>
<dbReference type="CDD" id="cd12148">
    <property type="entry name" value="fungal_TF_MHR"/>
    <property type="match status" value="1"/>
</dbReference>